<gene>
    <name evidence="1" type="ORF">BKA16_000068</name>
</gene>
<dbReference type="AlphaFoldDB" id="A0A840EUJ5"/>
<dbReference type="InterPro" id="IPR011990">
    <property type="entry name" value="TPR-like_helical_dom_sf"/>
</dbReference>
<keyword evidence="2" id="KW-1185">Reference proteome</keyword>
<name>A0A840EUJ5_9ACTN</name>
<dbReference type="SUPFAM" id="SSF48452">
    <property type="entry name" value="TPR-like"/>
    <property type="match status" value="1"/>
</dbReference>
<organism evidence="1 2">
    <name type="scientific">Gordonia humi</name>
    <dbReference type="NCBI Taxonomy" id="686429"/>
    <lineage>
        <taxon>Bacteria</taxon>
        <taxon>Bacillati</taxon>
        <taxon>Actinomycetota</taxon>
        <taxon>Actinomycetes</taxon>
        <taxon>Mycobacteriales</taxon>
        <taxon>Gordoniaceae</taxon>
        <taxon>Gordonia</taxon>
    </lineage>
</organism>
<protein>
    <submittedName>
        <fullName evidence="1">Tetratricopeptide (TPR) repeat protein</fullName>
    </submittedName>
</protein>
<comment type="caution">
    <text evidence="1">The sequence shown here is derived from an EMBL/GenBank/DDBJ whole genome shotgun (WGS) entry which is preliminary data.</text>
</comment>
<proteinExistence type="predicted"/>
<dbReference type="RefSeq" id="WP_183368698.1">
    <property type="nucleotide sequence ID" value="NZ_BAABHL010000111.1"/>
</dbReference>
<evidence type="ECO:0000313" key="2">
    <source>
        <dbReference type="Proteomes" id="UP000551501"/>
    </source>
</evidence>
<evidence type="ECO:0000313" key="1">
    <source>
        <dbReference type="EMBL" id="MBB4133516.1"/>
    </source>
</evidence>
<dbReference type="Gene3D" id="1.25.40.10">
    <property type="entry name" value="Tetratricopeptide repeat domain"/>
    <property type="match status" value="1"/>
</dbReference>
<dbReference type="EMBL" id="JACIFP010000001">
    <property type="protein sequence ID" value="MBB4133516.1"/>
    <property type="molecule type" value="Genomic_DNA"/>
</dbReference>
<reference evidence="1 2" key="1">
    <citation type="submission" date="2020-08" db="EMBL/GenBank/DDBJ databases">
        <title>Sequencing the genomes of 1000 actinobacteria strains.</title>
        <authorList>
            <person name="Klenk H.-P."/>
        </authorList>
    </citation>
    <scope>NUCLEOTIDE SEQUENCE [LARGE SCALE GENOMIC DNA]</scope>
    <source>
        <strain evidence="1 2">DSM 45298</strain>
    </source>
</reference>
<accession>A0A840EUJ5</accession>
<dbReference type="Proteomes" id="UP000551501">
    <property type="component" value="Unassembled WGS sequence"/>
</dbReference>
<sequence>MTSAEPMDQAVSELLDDLWMARHGDPRFGHEDFSQFPSLIARADELDDLDLRFLTRLEGSYAALWSARTTDVLTLIVWLLRARAEHGAELDLQDWQVEQFETTMVDLLGSLVGVPELSLDQIESLVDDWARRVRGTVYYAPAVEASVRGAVAVHRGDRAGAVAILDACTDFSPPAGTCGPGTRATLAGVYAAAGAFDRATALSTPDLDGDPSERCGFFPAETYGAVVEAWSRQGRRDEVIRAAASLVETYGPVRIYHHVADALAALLRVDALDHALPMAVKYIDAVDECPHPYAEAHLAAALSATLASAAAADPDTVVVRRGDDGAPALVSAAEFADGLADRVRLTATRFDVRNASATVSTAFEEILALRTTGSQRNAGGRVKSVSERTAEELISGLTSFGGVSPRRSAQCADLLRERIGELDGREATRARHILAWDRRRQDPQEAIADLRAVAQDTREDYPSWSAQSELLAALLAVHGGDAPAETLLEWRDADPAWSAGAQTNFARLRAMSMAPFDTELAVAAVDAGLAVLDRVDRGDIAFISDPETLATAIGSVEAECAAQRAVLHHLRADLLVELDEADPSADIDAALVAARRAVALASHPDQAMALSGGLVDALQGAALAQSHTDLSAALVLMGEAESNARFAQLGQVLNARMSLLIDVGDLDAARDDAERAVSVWTVEGDEYAADSTRFDLAHVMLMREEDPLSVVETVRQAVDAMAARGDLGAQLHGTQILARAYSAAGRSDEAVASFTQVIDAYAGQAPIGVMGQLHRARAVDSAELQRFGEALDDLDAAVAAFAEAGDGFEAADTLRTAALTAHFAGDHDRALGYLARADHSYEELATAAPVDFERARLDFARADIVRARDPERAERLLRDVAGRARAANWIGLLIPVLHLSAMQALEREQPAQARELLVEGLRHAPDHPALLGLLEELE</sequence>